<name>A0A7S2DNV3_9EUKA</name>
<sequence>MGTNWAAATGFTRPPLPAFRNCHTQPLQTGWPTVVAYSFDSDEDYDKWKGNDWTPWNKAWIDPGLVGMTGPLDTFRKLDTNLTHEECTWPSETGSWWHAQRVGPFSSKGNNSWLQMSGRDALHLSTPLETYGQIFVTQSFGGPVDSNGQFIPLPTLHIHHVHLLYSLLTPGREIPVAPSVVYAYGASGSNYVIEHHSESSYDDLDGTVHSEGDPEGYGRLIMRPFDVTLEFNDYRPPLSPPVSYYVQLAVMWWPQDADITPVSYGVAGLPGIAGPFYPGRPLGGDYMWFDRPCVMWLSSPIPESGQILTIKHHNHMSFTVKAFLLKLYEDELVGLGLVPSARNAAISGNFYPPVPEAEPLWQAGLVGMPREYSDYMFQRTMPFNDTRFATFEQLELEIWRIAGPRVRCVVTPQPKTVGSVSNVDTFGMQTCYDLPWKVIAGEMYTHILLAQPAKPGVPFAIHSAWHYHLLSPEPQTCVEVRDAKTGVICSKRDASKAYRHTVRLPQPAGVDPTAPVLPTAPMLVVAAGLAMIALYAFRPRMCSGTPTSCVQADPPRLL</sequence>
<evidence type="ECO:0000256" key="1">
    <source>
        <dbReference type="SAM" id="Phobius"/>
    </source>
</evidence>
<organism evidence="2">
    <name type="scientific">Haptolina brevifila</name>
    <dbReference type="NCBI Taxonomy" id="156173"/>
    <lineage>
        <taxon>Eukaryota</taxon>
        <taxon>Haptista</taxon>
        <taxon>Haptophyta</taxon>
        <taxon>Prymnesiophyceae</taxon>
        <taxon>Prymnesiales</taxon>
        <taxon>Prymnesiaceae</taxon>
        <taxon>Haptolina</taxon>
    </lineage>
</organism>
<evidence type="ECO:0000313" key="2">
    <source>
        <dbReference type="EMBL" id="CAD9459767.1"/>
    </source>
</evidence>
<keyword evidence="1" id="KW-1133">Transmembrane helix</keyword>
<feature type="transmembrane region" description="Helical" evidence="1">
    <location>
        <begin position="516"/>
        <end position="537"/>
    </location>
</feature>
<reference evidence="2" key="1">
    <citation type="submission" date="2021-01" db="EMBL/GenBank/DDBJ databases">
        <authorList>
            <person name="Corre E."/>
            <person name="Pelletier E."/>
            <person name="Niang G."/>
            <person name="Scheremetjew M."/>
            <person name="Finn R."/>
            <person name="Kale V."/>
            <person name="Holt S."/>
            <person name="Cochrane G."/>
            <person name="Meng A."/>
            <person name="Brown T."/>
            <person name="Cohen L."/>
        </authorList>
    </citation>
    <scope>NUCLEOTIDE SEQUENCE</scope>
    <source>
        <strain evidence="2">UTEX LB 985</strain>
    </source>
</reference>
<protein>
    <submittedName>
        <fullName evidence="2">Uncharacterized protein</fullName>
    </submittedName>
</protein>
<dbReference type="AlphaFoldDB" id="A0A7S2DNV3"/>
<proteinExistence type="predicted"/>
<dbReference type="EMBL" id="HBGU01035090">
    <property type="protein sequence ID" value="CAD9459767.1"/>
    <property type="molecule type" value="Transcribed_RNA"/>
</dbReference>
<gene>
    <name evidence="2" type="ORF">CBRE1094_LOCUS19198</name>
</gene>
<keyword evidence="1" id="KW-0472">Membrane</keyword>
<accession>A0A7S2DNV3</accession>
<keyword evidence="1" id="KW-0812">Transmembrane</keyword>